<evidence type="ECO:0000256" key="2">
    <source>
        <dbReference type="ARBA" id="ARBA00004642"/>
    </source>
</evidence>
<sequence length="412" mass="45656">MSFKREGDDQSQLNLLKKRRVSDLLADDVPEDEAFLMSNGRYACTVCHHRPVLDTIAMLLVHRQGKKHQSYVKSYYAKKQHLMKEVEKRKQHLYLMNQEQNNSSLEEVEDVAPLLTKTRKATHHALLKAAPYKGYGGPSRKQESSSHSFQGKTTGSFFQRVSQNSFREDSSCLGPATSATHVGNLPGNRIHSSISQSEMTADCPSSNDTKGRDKTSNAIGHTDDVSDGDSLSKLSDQNGPPEPLTVTEKRCLTLFQLKPYIPKCQRNKGLVHEAHVDSESVTISTTQSDNQLNTKMSLTSEHESRTAKPPPALQSCTSGKETASGARASGNIKCDPGTKQTHPIPSKDLKSSQKISKSATRSKNSSGVSEDTSRMDREKYLKLTSSGWKTDWKGGWVQDQDVEFDSDEDVPK</sequence>
<accession>A0A913ZM42</accession>
<evidence type="ECO:0000256" key="8">
    <source>
        <dbReference type="ARBA" id="ARBA00022833"/>
    </source>
</evidence>
<feature type="domain" description="Sodium channel modifier 1 acidic C-terminal" evidence="13">
    <location>
        <begin position="372"/>
        <end position="411"/>
    </location>
</feature>
<protein>
    <recommendedName>
        <fullName evidence="3">Sodium channel modifier 1</fullName>
    </recommendedName>
</protein>
<evidence type="ECO:0000256" key="11">
    <source>
        <dbReference type="SAM" id="MobiDB-lite"/>
    </source>
</evidence>
<keyword evidence="9" id="KW-0508">mRNA splicing</keyword>
<evidence type="ECO:0000256" key="1">
    <source>
        <dbReference type="ARBA" id="ARBA00004324"/>
    </source>
</evidence>
<dbReference type="InterPro" id="IPR033570">
    <property type="entry name" value="SCNM1"/>
</dbReference>
<keyword evidence="6" id="KW-0747">Spliceosome</keyword>
<dbReference type="InterPro" id="IPR031625">
    <property type="entry name" value="SCNM1_acidic"/>
</dbReference>
<dbReference type="RefSeq" id="XP_038052868.1">
    <property type="nucleotide sequence ID" value="XM_038196940.1"/>
</dbReference>
<evidence type="ECO:0000256" key="3">
    <source>
        <dbReference type="ARBA" id="ARBA00020620"/>
    </source>
</evidence>
<feature type="region of interest" description="Disordered" evidence="11">
    <location>
        <begin position="275"/>
        <end position="377"/>
    </location>
</feature>
<keyword evidence="10" id="KW-0539">Nucleus</keyword>
<feature type="compositionally biased region" description="Polar residues" evidence="11">
    <location>
        <begin position="279"/>
        <end position="299"/>
    </location>
</feature>
<organism evidence="14 15">
    <name type="scientific">Patiria miniata</name>
    <name type="common">Bat star</name>
    <name type="synonym">Asterina miniata</name>
    <dbReference type="NCBI Taxonomy" id="46514"/>
    <lineage>
        <taxon>Eukaryota</taxon>
        <taxon>Metazoa</taxon>
        <taxon>Echinodermata</taxon>
        <taxon>Eleutherozoa</taxon>
        <taxon>Asterozoa</taxon>
        <taxon>Asteroidea</taxon>
        <taxon>Valvatacea</taxon>
        <taxon>Valvatida</taxon>
        <taxon>Asterinidae</taxon>
        <taxon>Patiria</taxon>
    </lineage>
</organism>
<dbReference type="GO" id="GO:0008380">
    <property type="term" value="P:RNA splicing"/>
    <property type="evidence" value="ECO:0007669"/>
    <property type="project" value="UniProtKB-KW"/>
</dbReference>
<dbReference type="OMA" id="NGRFTCT"/>
<keyword evidence="8" id="KW-0862">Zinc</keyword>
<feature type="compositionally biased region" description="Polar residues" evidence="11">
    <location>
        <begin position="190"/>
        <end position="208"/>
    </location>
</feature>
<evidence type="ECO:0000313" key="15">
    <source>
        <dbReference type="Proteomes" id="UP000887568"/>
    </source>
</evidence>
<proteinExistence type="predicted"/>
<dbReference type="Proteomes" id="UP000887568">
    <property type="component" value="Unplaced"/>
</dbReference>
<feature type="domain" description="Sodium channel modifier 1 zinc-finger" evidence="12">
    <location>
        <begin position="44"/>
        <end position="69"/>
    </location>
</feature>
<dbReference type="GO" id="GO:0008270">
    <property type="term" value="F:zinc ion binding"/>
    <property type="evidence" value="ECO:0007669"/>
    <property type="project" value="UniProtKB-KW"/>
</dbReference>
<keyword evidence="7" id="KW-0863">Zinc-finger</keyword>
<evidence type="ECO:0000259" key="13">
    <source>
        <dbReference type="Pfam" id="PF15805"/>
    </source>
</evidence>
<dbReference type="GO" id="GO:0005681">
    <property type="term" value="C:spliceosomal complex"/>
    <property type="evidence" value="ECO:0007669"/>
    <property type="project" value="UniProtKB-KW"/>
</dbReference>
<dbReference type="Pfam" id="PF15803">
    <property type="entry name" value="zf-SCNM1"/>
    <property type="match status" value="1"/>
</dbReference>
<evidence type="ECO:0000256" key="7">
    <source>
        <dbReference type="ARBA" id="ARBA00022771"/>
    </source>
</evidence>
<dbReference type="PANTHER" id="PTHR32297">
    <property type="entry name" value="SODIUM CHANNEL MODIFIER 1"/>
    <property type="match status" value="1"/>
</dbReference>
<feature type="region of interest" description="Disordered" evidence="11">
    <location>
        <begin position="129"/>
        <end position="152"/>
    </location>
</feature>
<keyword evidence="4" id="KW-0507">mRNA processing</keyword>
<keyword evidence="15" id="KW-1185">Reference proteome</keyword>
<dbReference type="InterPro" id="IPR031622">
    <property type="entry name" value="Znf-SCNM1"/>
</dbReference>
<dbReference type="AlphaFoldDB" id="A0A913ZM42"/>
<evidence type="ECO:0000256" key="4">
    <source>
        <dbReference type="ARBA" id="ARBA00022664"/>
    </source>
</evidence>
<dbReference type="OrthoDB" id="1924550at2759"/>
<name>A0A913ZM42_PATMI</name>
<feature type="region of interest" description="Disordered" evidence="11">
    <location>
        <begin position="168"/>
        <end position="245"/>
    </location>
</feature>
<dbReference type="EnsemblMetazoa" id="XM_038196940.1">
    <property type="protein sequence ID" value="XP_038052868.1"/>
    <property type="gene ID" value="LOC119725521"/>
</dbReference>
<evidence type="ECO:0000313" key="14">
    <source>
        <dbReference type="EnsemblMetazoa" id="XP_038052868.1"/>
    </source>
</evidence>
<evidence type="ECO:0000256" key="10">
    <source>
        <dbReference type="ARBA" id="ARBA00023242"/>
    </source>
</evidence>
<evidence type="ECO:0000256" key="6">
    <source>
        <dbReference type="ARBA" id="ARBA00022728"/>
    </source>
</evidence>
<dbReference type="Pfam" id="PF15805">
    <property type="entry name" value="SCNM1_acidic"/>
    <property type="match status" value="1"/>
</dbReference>
<evidence type="ECO:0000256" key="9">
    <source>
        <dbReference type="ARBA" id="ARBA00023187"/>
    </source>
</evidence>
<dbReference type="GeneID" id="119725521"/>
<evidence type="ECO:0000259" key="12">
    <source>
        <dbReference type="Pfam" id="PF15803"/>
    </source>
</evidence>
<dbReference type="PANTHER" id="PTHR32297:SF1">
    <property type="entry name" value="SODIUM CHANNEL MODIFIER 1"/>
    <property type="match status" value="1"/>
</dbReference>
<keyword evidence="5" id="KW-0479">Metal-binding</keyword>
<reference evidence="14" key="1">
    <citation type="submission" date="2022-11" db="UniProtKB">
        <authorList>
            <consortium name="EnsemblMetazoa"/>
        </authorList>
    </citation>
    <scope>IDENTIFICATION</scope>
</reference>
<evidence type="ECO:0000256" key="5">
    <source>
        <dbReference type="ARBA" id="ARBA00022723"/>
    </source>
</evidence>
<dbReference type="GO" id="GO:0006397">
    <property type="term" value="P:mRNA processing"/>
    <property type="evidence" value="ECO:0007669"/>
    <property type="project" value="UniProtKB-KW"/>
</dbReference>
<feature type="compositionally biased region" description="Polar residues" evidence="11">
    <location>
        <begin position="352"/>
        <end position="370"/>
    </location>
</feature>
<comment type="subcellular location">
    <subcellularLocation>
        <location evidence="1">Nucleus speckle</location>
    </subcellularLocation>
    <subcellularLocation>
        <location evidence="2">Nucleus</location>
        <location evidence="2">Nucleoplasm</location>
    </subcellularLocation>
</comment>
<dbReference type="GO" id="GO:0016607">
    <property type="term" value="C:nuclear speck"/>
    <property type="evidence" value="ECO:0007669"/>
    <property type="project" value="UniProtKB-SubCell"/>
</dbReference>